<dbReference type="Pfam" id="PF21789">
    <property type="entry name" value="TNP-like_RNaseH_C"/>
    <property type="match status" value="1"/>
</dbReference>
<sequence length="675" mass="76748">MVELQKSSVSDCSAMDDDCDEVELLEFEDDMSEPCNTASDSIMDSMDIESHSVNESEAVKIAKLNAKILKLERRVEFWKKKYHAADMRLRRRDARIAKLEYLSSSSDKSLPESCGNCKNSFSLESLTGVIRSIVERILERDQKEFFNEKFEEELKHFAVQLHFISPKAYRFLRKELENVLPCEESILRWLRVLDLEPGFSDEALKSVQSYVESENRLIWCQLLFDEMYLHRHIDIVGNKVYGFSFLGDTCTDNDAVVGDDGDDEEATQALVFMLVSVDMQWKTPIGYFPMKKLAAPEKSKLISEAISLAEKSGVKVLGLTFDGAPVNFSAVKKLGCDLSMDDESNYTITHEVDSSTREIYIHPDPCHMLKLVRNKFATYTFVDRDGNEINFRFVRLLHEYQQSSGAGVRIKGNKITSAHIEYTQNAMNVELAVQVLSNSVADAIDYCRYELQLPQFVGSESTANFLRICNGAFDVLNTQNCSHKGYKAPILDDNREEIMNFCEEASAYFTDLQVWHHEKLQPVSQSQIKTGFIGLRACLRNLPAMSLKMKEFSPAGFLTYPLLQDHLEFFFGEIRTKLGCNSNPTVYQFRAILKRLLMCVQMGNLLENTNCKPHIGVIPTLKIKSGMKVEQSGNSDQDDVIIEPISESSNEDVFEEEMSTVHIDAGTLVSRMKMD</sequence>
<accession>A0A1B0D863</accession>
<reference evidence="5" key="1">
    <citation type="submission" date="2022-08" db="UniProtKB">
        <authorList>
            <consortium name="EnsemblMetazoa"/>
        </authorList>
    </citation>
    <scope>IDENTIFICATION</scope>
    <source>
        <strain evidence="5">Israel</strain>
    </source>
</reference>
<dbReference type="Pfam" id="PF12017">
    <property type="entry name" value="Tnp_P_element"/>
    <property type="match status" value="1"/>
</dbReference>
<feature type="domain" description="THAP9-like helix-turn-helix" evidence="1">
    <location>
        <begin position="132"/>
        <end position="189"/>
    </location>
</feature>
<dbReference type="EnsemblMetazoa" id="PPAI003736-RA">
    <property type="protein sequence ID" value="PPAI003736-PA"/>
    <property type="gene ID" value="PPAI003736"/>
</dbReference>
<proteinExistence type="predicted"/>
<dbReference type="InterPro" id="IPR021896">
    <property type="entry name" value="THAP9-like_HTH"/>
</dbReference>
<evidence type="ECO:0000259" key="1">
    <source>
        <dbReference type="Pfam" id="PF12017"/>
    </source>
</evidence>
<feature type="domain" description="Transposable element P transposase-like RNase H" evidence="2">
    <location>
        <begin position="196"/>
        <end position="335"/>
    </location>
</feature>
<dbReference type="InterPro" id="IPR048366">
    <property type="entry name" value="TNP-like_GBD"/>
</dbReference>
<feature type="domain" description="Transposable element P transposase-like GTP-binding insertion" evidence="3">
    <location>
        <begin position="366"/>
        <end position="489"/>
    </location>
</feature>
<evidence type="ECO:0000313" key="5">
    <source>
        <dbReference type="EnsemblMetazoa" id="PPAI003736-PA"/>
    </source>
</evidence>
<dbReference type="Proteomes" id="UP000092462">
    <property type="component" value="Unassembled WGS sequence"/>
</dbReference>
<organism evidence="5 6">
    <name type="scientific">Phlebotomus papatasi</name>
    <name type="common">Sandfly</name>
    <dbReference type="NCBI Taxonomy" id="29031"/>
    <lineage>
        <taxon>Eukaryota</taxon>
        <taxon>Metazoa</taxon>
        <taxon>Ecdysozoa</taxon>
        <taxon>Arthropoda</taxon>
        <taxon>Hexapoda</taxon>
        <taxon>Insecta</taxon>
        <taxon>Pterygota</taxon>
        <taxon>Neoptera</taxon>
        <taxon>Endopterygota</taxon>
        <taxon>Diptera</taxon>
        <taxon>Nematocera</taxon>
        <taxon>Psychodoidea</taxon>
        <taxon>Psychodidae</taxon>
        <taxon>Phlebotomus</taxon>
        <taxon>Phlebotomus</taxon>
    </lineage>
</organism>
<protein>
    <recommendedName>
        <fullName evidence="7">DNA transposase THAP9</fullName>
    </recommendedName>
</protein>
<name>A0A1B0D863_PHLPP</name>
<feature type="domain" description="Transposable element P transposase-like RNase H C-terminal" evidence="4">
    <location>
        <begin position="564"/>
        <end position="592"/>
    </location>
</feature>
<dbReference type="InterPro" id="IPR048365">
    <property type="entry name" value="TNP-like_RNaseH_N"/>
</dbReference>
<dbReference type="InterPro" id="IPR048367">
    <property type="entry name" value="TNP-like_RNaseH_C"/>
</dbReference>
<evidence type="ECO:0000259" key="3">
    <source>
        <dbReference type="Pfam" id="PF21788"/>
    </source>
</evidence>
<dbReference type="VEuPathDB" id="VectorBase:PPAPM1_004403"/>
<dbReference type="PANTHER" id="PTHR47577">
    <property type="entry name" value="THAP DOMAIN-CONTAINING PROTEIN 6"/>
    <property type="match status" value="1"/>
</dbReference>
<evidence type="ECO:0000313" key="6">
    <source>
        <dbReference type="Proteomes" id="UP000092462"/>
    </source>
</evidence>
<dbReference type="Pfam" id="PF21788">
    <property type="entry name" value="TNP-like_GBD"/>
    <property type="match status" value="1"/>
</dbReference>
<dbReference type="AlphaFoldDB" id="A0A1B0D863"/>
<evidence type="ECO:0000259" key="2">
    <source>
        <dbReference type="Pfam" id="PF21787"/>
    </source>
</evidence>
<dbReference type="Pfam" id="PF21787">
    <property type="entry name" value="TNP-like_RNaseH_N"/>
    <property type="match status" value="1"/>
</dbReference>
<evidence type="ECO:0008006" key="7">
    <source>
        <dbReference type="Google" id="ProtNLM"/>
    </source>
</evidence>
<keyword evidence="6" id="KW-1185">Reference proteome</keyword>
<dbReference type="PANTHER" id="PTHR47577:SF2">
    <property type="entry name" value="THAP DOMAIN CONTAINING 9"/>
    <property type="match status" value="1"/>
</dbReference>
<dbReference type="VEuPathDB" id="VectorBase:PPAI003736"/>
<evidence type="ECO:0000259" key="4">
    <source>
        <dbReference type="Pfam" id="PF21789"/>
    </source>
</evidence>
<dbReference type="EMBL" id="AJVK01037025">
    <property type="status" value="NOT_ANNOTATED_CDS"/>
    <property type="molecule type" value="Genomic_DNA"/>
</dbReference>